<dbReference type="AlphaFoldDB" id="A0A367K217"/>
<evidence type="ECO:0000313" key="2">
    <source>
        <dbReference type="Proteomes" id="UP000253551"/>
    </source>
</evidence>
<gene>
    <name evidence="1" type="ORF">CU098_010534</name>
</gene>
<accession>A0A367K217</accession>
<organism evidence="1 2">
    <name type="scientific">Rhizopus stolonifer</name>
    <name type="common">Rhizopus nigricans</name>
    <dbReference type="NCBI Taxonomy" id="4846"/>
    <lineage>
        <taxon>Eukaryota</taxon>
        <taxon>Fungi</taxon>
        <taxon>Fungi incertae sedis</taxon>
        <taxon>Mucoromycota</taxon>
        <taxon>Mucoromycotina</taxon>
        <taxon>Mucoromycetes</taxon>
        <taxon>Mucorales</taxon>
        <taxon>Mucorineae</taxon>
        <taxon>Rhizopodaceae</taxon>
        <taxon>Rhizopus</taxon>
    </lineage>
</organism>
<comment type="caution">
    <text evidence="1">The sequence shown here is derived from an EMBL/GenBank/DDBJ whole genome shotgun (WGS) entry which is preliminary data.</text>
</comment>
<keyword evidence="2" id="KW-1185">Reference proteome</keyword>
<evidence type="ECO:0000313" key="1">
    <source>
        <dbReference type="EMBL" id="RCH96210.1"/>
    </source>
</evidence>
<proteinExistence type="predicted"/>
<protein>
    <submittedName>
        <fullName evidence="1">Uncharacterized protein</fullName>
    </submittedName>
</protein>
<dbReference type="EMBL" id="PJQM01002339">
    <property type="protein sequence ID" value="RCH96210.1"/>
    <property type="molecule type" value="Genomic_DNA"/>
</dbReference>
<dbReference type="Proteomes" id="UP000253551">
    <property type="component" value="Unassembled WGS sequence"/>
</dbReference>
<reference evidence="1 2" key="1">
    <citation type="journal article" date="2018" name="G3 (Bethesda)">
        <title>Phylogenetic and Phylogenomic Definition of Rhizopus Species.</title>
        <authorList>
            <person name="Gryganskyi A.P."/>
            <person name="Golan J."/>
            <person name="Dolatabadi S."/>
            <person name="Mondo S."/>
            <person name="Robb S."/>
            <person name="Idnurm A."/>
            <person name="Muszewska A."/>
            <person name="Steczkiewicz K."/>
            <person name="Masonjones S."/>
            <person name="Liao H.L."/>
            <person name="Gajdeczka M.T."/>
            <person name="Anike F."/>
            <person name="Vuek A."/>
            <person name="Anishchenko I.M."/>
            <person name="Voigt K."/>
            <person name="de Hoog G.S."/>
            <person name="Smith M.E."/>
            <person name="Heitman J."/>
            <person name="Vilgalys R."/>
            <person name="Stajich J.E."/>
        </authorList>
    </citation>
    <scope>NUCLEOTIDE SEQUENCE [LARGE SCALE GENOMIC DNA]</scope>
    <source>
        <strain evidence="1 2">LSU 92-RS-03</strain>
    </source>
</reference>
<name>A0A367K217_RHIST</name>
<sequence length="98" mass="11414">MGKKHKIYQGHNADMDYNVPTAKSSERTFRATSFKPNENEFYELLNSAFKSKLFRLIQAYLNQDGSKSRNDKLKDVEQKRRKAPLGNFEALDDKYGAY</sequence>